<comment type="subcellular location">
    <subcellularLocation>
        <location evidence="1">Cytoplasm</location>
    </subcellularLocation>
</comment>
<comment type="similarity">
    <text evidence="2">Belongs to the peptidase S41B family.</text>
</comment>
<feature type="compositionally biased region" description="Basic and acidic residues" evidence="7">
    <location>
        <begin position="297"/>
        <end position="312"/>
    </location>
</feature>
<dbReference type="Gene3D" id="3.30.750.44">
    <property type="match status" value="1"/>
</dbReference>
<dbReference type="Gene3D" id="2.130.10.10">
    <property type="entry name" value="YVTN repeat-like/Quinoprotein amine dehydrogenase"/>
    <property type="match status" value="1"/>
</dbReference>
<dbReference type="Gene3D" id="2.30.42.10">
    <property type="match status" value="1"/>
</dbReference>
<evidence type="ECO:0000256" key="2">
    <source>
        <dbReference type="ARBA" id="ARBA00008524"/>
    </source>
</evidence>
<organism evidence="10 11">
    <name type="scientific">Eiseniibacteriota bacterium</name>
    <dbReference type="NCBI Taxonomy" id="2212470"/>
    <lineage>
        <taxon>Bacteria</taxon>
        <taxon>Candidatus Eiseniibacteriota</taxon>
    </lineage>
</organism>
<evidence type="ECO:0000313" key="10">
    <source>
        <dbReference type="EMBL" id="MCA9758296.1"/>
    </source>
</evidence>
<dbReference type="Pfam" id="PF26550">
    <property type="entry name" value="Tricorn_2nd"/>
    <property type="match status" value="1"/>
</dbReference>
<reference evidence="10" key="1">
    <citation type="submission" date="2020-04" db="EMBL/GenBank/DDBJ databases">
        <authorList>
            <person name="Zhang T."/>
        </authorList>
    </citation>
    <scope>NUCLEOTIDE SEQUENCE</scope>
    <source>
        <strain evidence="10">HKST-UBA02</strain>
    </source>
</reference>
<dbReference type="InterPro" id="IPR028204">
    <property type="entry name" value="Tricorn_C1"/>
</dbReference>
<gene>
    <name evidence="10" type="ORF">KDA27_21050</name>
</gene>
<feature type="compositionally biased region" description="Basic and acidic residues" evidence="7">
    <location>
        <begin position="691"/>
        <end position="713"/>
    </location>
</feature>
<dbReference type="InterPro" id="IPR011659">
    <property type="entry name" value="WD40"/>
</dbReference>
<dbReference type="SMART" id="SM00245">
    <property type="entry name" value="TSPc"/>
    <property type="match status" value="1"/>
</dbReference>
<dbReference type="InterPro" id="IPR001478">
    <property type="entry name" value="PDZ"/>
</dbReference>
<dbReference type="InterPro" id="IPR015943">
    <property type="entry name" value="WD40/YVTN_repeat-like_dom_sf"/>
</dbReference>
<keyword evidence="8" id="KW-0732">Signal</keyword>
<dbReference type="InterPro" id="IPR011042">
    <property type="entry name" value="6-blade_b-propeller_TolB-like"/>
</dbReference>
<dbReference type="GO" id="GO:0008236">
    <property type="term" value="F:serine-type peptidase activity"/>
    <property type="evidence" value="ECO:0007669"/>
    <property type="project" value="UniProtKB-KW"/>
</dbReference>
<dbReference type="PANTHER" id="PTHR43253">
    <property type="entry name" value="TRICORN PROTEASE HOMOLOG 2-RELATED"/>
    <property type="match status" value="1"/>
</dbReference>
<dbReference type="Gene3D" id="2.120.10.30">
    <property type="entry name" value="TolB, C-terminal domain"/>
    <property type="match status" value="4"/>
</dbReference>
<evidence type="ECO:0000256" key="5">
    <source>
        <dbReference type="ARBA" id="ARBA00022801"/>
    </source>
</evidence>
<evidence type="ECO:0000256" key="7">
    <source>
        <dbReference type="SAM" id="MobiDB-lite"/>
    </source>
</evidence>
<dbReference type="CDD" id="cd07562">
    <property type="entry name" value="Peptidase_S41_TRI"/>
    <property type="match status" value="1"/>
</dbReference>
<feature type="chain" id="PRO_5037568165" evidence="8">
    <location>
        <begin position="41"/>
        <end position="1231"/>
    </location>
</feature>
<accession>A0A956NH16</accession>
<dbReference type="PROSITE" id="PS50106">
    <property type="entry name" value="PDZ"/>
    <property type="match status" value="1"/>
</dbReference>
<keyword evidence="4" id="KW-0645">Protease</keyword>
<comment type="caution">
    <text evidence="10">The sequence shown here is derived from an EMBL/GenBank/DDBJ whole genome shotgun (WGS) entry which is preliminary data.</text>
</comment>
<evidence type="ECO:0000256" key="8">
    <source>
        <dbReference type="SAM" id="SignalP"/>
    </source>
</evidence>
<protein>
    <submittedName>
        <fullName evidence="10">PD40 domain-containing protein</fullName>
    </submittedName>
</protein>
<feature type="region of interest" description="Disordered" evidence="7">
    <location>
        <begin position="521"/>
        <end position="542"/>
    </location>
</feature>
<dbReference type="Proteomes" id="UP000739538">
    <property type="component" value="Unassembled WGS sequence"/>
</dbReference>
<dbReference type="SUPFAM" id="SSF69304">
    <property type="entry name" value="Tricorn protease N-terminal domain"/>
    <property type="match status" value="2"/>
</dbReference>
<evidence type="ECO:0000256" key="4">
    <source>
        <dbReference type="ARBA" id="ARBA00022670"/>
    </source>
</evidence>
<feature type="signal peptide" evidence="8">
    <location>
        <begin position="1"/>
        <end position="40"/>
    </location>
</feature>
<dbReference type="InterPro" id="IPR029045">
    <property type="entry name" value="ClpP/crotonase-like_dom_sf"/>
</dbReference>
<evidence type="ECO:0000259" key="9">
    <source>
        <dbReference type="PROSITE" id="PS50106"/>
    </source>
</evidence>
<feature type="domain" description="PDZ" evidence="9">
    <location>
        <begin position="952"/>
        <end position="1037"/>
    </location>
</feature>
<feature type="region of interest" description="Disordered" evidence="7">
    <location>
        <begin position="659"/>
        <end position="732"/>
    </location>
</feature>
<dbReference type="PANTHER" id="PTHR43253:SF1">
    <property type="entry name" value="TRICORN PROTEASE HOMOLOG 2-RELATED"/>
    <property type="match status" value="1"/>
</dbReference>
<reference evidence="10" key="2">
    <citation type="journal article" date="2021" name="Microbiome">
        <title>Successional dynamics and alternative stable states in a saline activated sludge microbial community over 9 years.</title>
        <authorList>
            <person name="Wang Y."/>
            <person name="Ye J."/>
            <person name="Ju F."/>
            <person name="Liu L."/>
            <person name="Boyd J.A."/>
            <person name="Deng Y."/>
            <person name="Parks D.H."/>
            <person name="Jiang X."/>
            <person name="Yin X."/>
            <person name="Woodcroft B.J."/>
            <person name="Tyson G.W."/>
            <person name="Hugenholtz P."/>
            <person name="Polz M.F."/>
            <person name="Zhang T."/>
        </authorList>
    </citation>
    <scope>NUCLEOTIDE SEQUENCE</scope>
    <source>
        <strain evidence="10">HKST-UBA02</strain>
    </source>
</reference>
<feature type="compositionally biased region" description="Basic and acidic residues" evidence="7">
    <location>
        <begin position="723"/>
        <end position="732"/>
    </location>
</feature>
<dbReference type="SUPFAM" id="SSF50156">
    <property type="entry name" value="PDZ domain-like"/>
    <property type="match status" value="1"/>
</dbReference>
<feature type="compositionally biased region" description="Basic and acidic residues" evidence="7">
    <location>
        <begin position="659"/>
        <end position="681"/>
    </location>
</feature>
<dbReference type="GO" id="GO:0005737">
    <property type="term" value="C:cytoplasm"/>
    <property type="evidence" value="ECO:0007669"/>
    <property type="project" value="UniProtKB-SubCell"/>
</dbReference>
<evidence type="ECO:0000256" key="3">
    <source>
        <dbReference type="ARBA" id="ARBA00022490"/>
    </source>
</evidence>
<dbReference type="EMBL" id="JAGQHS010000158">
    <property type="protein sequence ID" value="MCA9758296.1"/>
    <property type="molecule type" value="Genomic_DNA"/>
</dbReference>
<dbReference type="InterPro" id="IPR005151">
    <property type="entry name" value="Tail-specific_protease"/>
</dbReference>
<sequence length="1231" mass="134987">MLGLFPSFSRRPSQTRSLRPAGVGIIALLATASSFAPAFAEDGETGSASRAGGPAAAVYEASVRDGEVLLPRHPAPSPDGSRIAFCYQGDLWVVPAEGGEARRLTAHPAIESYPLWSPDGNWIAFTSDRNGNDDVFALPLNGGALRQLTFDSDSEYVSDWAEDGSAVIVHSRRHVLDGRNSGLWWVPVAGGAPGWIQPVGGSVGVLSPDRTRLVFVRTATSWWRRGYEGEGRSVLVMHELEAPLGGGSVPEIAKRSSVKRSASFDPEVETQGGWLADVSLRPGGTYTELTTLASERGVPRSQHDRSAKLDLSRPELEYGGNLNPSWFSDGDHILYQSETHGVANLKVMSVTTGKRAWVTRFVNGDGRLRHASLSRDGSLAVFEYEDGIYAVDLPEALPNAEGVWSTAPGEPRRISIRLPFDERIAPVVRLDVNGGANEFELSPDDEQFAFVKDGDIFAMKASEDEPWAYALTSDPARDQEIAWSPDSKSLVFASDRSGNHDLYVIRSADPDEPRLARTMRTETTRLTDTAEDDHDPSFSPDGQRIAFRRGNGDLVTIRPDGSGEKTLVEGWSDIDYSWSPDGKWIAYVHDDTDFNGDIYLIPADGSAPAYNLTRYPDNEWGPSWSPDGKILAFVSNRRFPDQRDIWYVRLTKEDDELAKEDRLDGADDKGSKKGASDDPKGSKKSGASGKGSKEGDAKKSASGKKGSDAKKDADDGDDEDDESGKRDLPEVRIDFDGLSDRMVRLTSLPGNESGVWVTEDGKEFVFLTDTDGKRDLWKIRWDGEEETRLTQGGTNPSNVRFDSNGKRIYYLKGGRIQSIGIGGGDSKSYAFEADIEVDRFARRQAVFEEAWREIGNKFYDPDLHGADWERIHETYRGWAGAASTYRDFHDVLKMMLGEVEASHMNVWGGPGDWAGERYAVDERDEGIGASPEGPWDVRGYGRDRATYADLSSLDVEDGLDTQTAELGLFYDPSFTGPGLRVLRVVPKGPTDRVDSRVEPGETVLSIDGTVVGSTTNLAPLLDRRSGKRVRLEVKGADGKTRDVVVRPVSRGELRELLYDVQVEMRRDEVARATEGSVAYIHIRSMDVSSFEAFERDLYAEAHGKDALIIDVRDNGGGWTTDLLLTSLNASEHATTIARGGGPGYPQDRRLLYAWTKPVVVLCNQNSFSNAEIFSWAIQATDRGPVVGVQTYGGVISTGGMSLGDGTWLRLPFRGWYNVLDGTNLEAEGCRP</sequence>
<dbReference type="Pfam" id="PF14684">
    <property type="entry name" value="Tricorn_C1"/>
    <property type="match status" value="1"/>
</dbReference>
<dbReference type="GO" id="GO:0006508">
    <property type="term" value="P:proteolysis"/>
    <property type="evidence" value="ECO:0007669"/>
    <property type="project" value="UniProtKB-KW"/>
</dbReference>
<evidence type="ECO:0000256" key="6">
    <source>
        <dbReference type="ARBA" id="ARBA00022825"/>
    </source>
</evidence>
<dbReference type="Pfam" id="PF26549">
    <property type="entry name" value="Tricorn_N"/>
    <property type="match status" value="1"/>
</dbReference>
<dbReference type="Pfam" id="PF14685">
    <property type="entry name" value="PDZ_Tricorn"/>
    <property type="match status" value="1"/>
</dbReference>
<evidence type="ECO:0000256" key="1">
    <source>
        <dbReference type="ARBA" id="ARBA00004496"/>
    </source>
</evidence>
<dbReference type="Pfam" id="PF03572">
    <property type="entry name" value="Peptidase_S41"/>
    <property type="match status" value="1"/>
</dbReference>
<name>A0A956NH16_UNCEI</name>
<evidence type="ECO:0000313" key="11">
    <source>
        <dbReference type="Proteomes" id="UP000739538"/>
    </source>
</evidence>
<dbReference type="Pfam" id="PF07676">
    <property type="entry name" value="PD40"/>
    <property type="match status" value="1"/>
</dbReference>
<dbReference type="SUPFAM" id="SSF52096">
    <property type="entry name" value="ClpP/crotonase"/>
    <property type="match status" value="1"/>
</dbReference>
<dbReference type="InterPro" id="IPR029414">
    <property type="entry name" value="Tricorn_PDZ"/>
</dbReference>
<feature type="region of interest" description="Disordered" evidence="7">
    <location>
        <begin position="293"/>
        <end position="312"/>
    </location>
</feature>
<dbReference type="InterPro" id="IPR036034">
    <property type="entry name" value="PDZ_sf"/>
</dbReference>
<proteinExistence type="inferred from homology"/>
<feature type="non-terminal residue" evidence="10">
    <location>
        <position position="1231"/>
    </location>
</feature>
<keyword evidence="6" id="KW-0720">Serine protease</keyword>
<keyword evidence="5" id="KW-0378">Hydrolase</keyword>
<dbReference type="Gene3D" id="3.90.226.10">
    <property type="entry name" value="2-enoyl-CoA Hydratase, Chain A, domain 1"/>
    <property type="match status" value="1"/>
</dbReference>
<dbReference type="SUPFAM" id="SSF82171">
    <property type="entry name" value="DPP6 N-terminal domain-like"/>
    <property type="match status" value="1"/>
</dbReference>
<keyword evidence="3" id="KW-0963">Cytoplasm</keyword>
<dbReference type="InterPro" id="IPR012393">
    <property type="entry name" value="Tricorn_protease"/>
</dbReference>
<dbReference type="AlphaFoldDB" id="A0A956NH16"/>